<dbReference type="Pfam" id="PF07331">
    <property type="entry name" value="TctB"/>
    <property type="match status" value="1"/>
</dbReference>
<dbReference type="AlphaFoldDB" id="A0A1B4V1M8"/>
<dbReference type="RefSeq" id="WP_096459139.1">
    <property type="nucleotide sequence ID" value="NZ_AP014936.1"/>
</dbReference>
<organism evidence="3 4">
    <name type="scientific">Sulfurifustis variabilis</name>
    <dbReference type="NCBI Taxonomy" id="1675686"/>
    <lineage>
        <taxon>Bacteria</taxon>
        <taxon>Pseudomonadati</taxon>
        <taxon>Pseudomonadota</taxon>
        <taxon>Gammaproteobacteria</taxon>
        <taxon>Acidiferrobacterales</taxon>
        <taxon>Acidiferrobacteraceae</taxon>
        <taxon>Sulfurifustis</taxon>
    </lineage>
</organism>
<gene>
    <name evidence="3" type="ORF">SVA_0817</name>
</gene>
<feature type="transmembrane region" description="Helical" evidence="1">
    <location>
        <begin position="9"/>
        <end position="26"/>
    </location>
</feature>
<feature type="domain" description="DUF1468" evidence="2">
    <location>
        <begin position="15"/>
        <end position="154"/>
    </location>
</feature>
<accession>A0A1B4V1M8</accession>
<evidence type="ECO:0000313" key="4">
    <source>
        <dbReference type="Proteomes" id="UP000218899"/>
    </source>
</evidence>
<feature type="transmembrane region" description="Helical" evidence="1">
    <location>
        <begin position="127"/>
        <end position="150"/>
    </location>
</feature>
<evidence type="ECO:0000256" key="1">
    <source>
        <dbReference type="SAM" id="Phobius"/>
    </source>
</evidence>
<sequence>MAFEILRRVAPYIAVLAAAILLYAVADRITYIGKAGQVGPDLWPKAVLLLAIAAAVYQIVCIAAACWREQPAFREPVARTEGSYTGRLLLGMGITVAYVALLKVIGFILCTLLYLAAFMYIGRYRRHLAIAVNSLIGTLALVLIFMKLVYISLPMGSGRFATFNYALLDLLGIR</sequence>
<protein>
    <recommendedName>
        <fullName evidence="2">DUF1468 domain-containing protein</fullName>
    </recommendedName>
</protein>
<dbReference type="EMBL" id="AP014936">
    <property type="protein sequence ID" value="BAU47396.1"/>
    <property type="molecule type" value="Genomic_DNA"/>
</dbReference>
<proteinExistence type="predicted"/>
<reference evidence="3 4" key="1">
    <citation type="submission" date="2015-08" db="EMBL/GenBank/DDBJ databases">
        <title>Complete genome sequence of Sulfurifustis variabilis.</title>
        <authorList>
            <person name="Miura A."/>
            <person name="Kojima H."/>
            <person name="Fukui M."/>
        </authorList>
    </citation>
    <scope>NUCLEOTIDE SEQUENCE [LARGE SCALE GENOMIC DNA]</scope>
    <source>
        <strain evidence="4">skN76</strain>
    </source>
</reference>
<feature type="transmembrane region" description="Helical" evidence="1">
    <location>
        <begin position="88"/>
        <end position="121"/>
    </location>
</feature>
<keyword evidence="4" id="KW-1185">Reference proteome</keyword>
<feature type="transmembrane region" description="Helical" evidence="1">
    <location>
        <begin position="46"/>
        <end position="67"/>
    </location>
</feature>
<name>A0A1B4V1M8_9GAMM</name>
<evidence type="ECO:0000313" key="3">
    <source>
        <dbReference type="EMBL" id="BAU47396.1"/>
    </source>
</evidence>
<dbReference type="OrthoDB" id="9154880at2"/>
<dbReference type="InterPro" id="IPR009936">
    <property type="entry name" value="DUF1468"/>
</dbReference>
<keyword evidence="1" id="KW-1133">Transmembrane helix</keyword>
<evidence type="ECO:0000259" key="2">
    <source>
        <dbReference type="Pfam" id="PF07331"/>
    </source>
</evidence>
<dbReference type="Proteomes" id="UP000218899">
    <property type="component" value="Chromosome"/>
</dbReference>
<keyword evidence="1" id="KW-0472">Membrane</keyword>
<dbReference type="KEGG" id="sva:SVA_0817"/>
<keyword evidence="1" id="KW-0812">Transmembrane</keyword>